<accession>A0A0A9C3L8</accession>
<dbReference type="EMBL" id="GBRH01231803">
    <property type="protein sequence ID" value="JAD66092.1"/>
    <property type="molecule type" value="Transcribed_RNA"/>
</dbReference>
<evidence type="ECO:0000313" key="1">
    <source>
        <dbReference type="EMBL" id="JAD66092.1"/>
    </source>
</evidence>
<name>A0A0A9C3L8_ARUDO</name>
<sequence>MVTLDQLICVHDGSNGVYFCLNVCILIGLMNPMTAHAFSVSSCQLQFNNNLLSTNARILLCIKDILV</sequence>
<reference evidence="1" key="1">
    <citation type="submission" date="2014-09" db="EMBL/GenBank/DDBJ databases">
        <authorList>
            <person name="Magalhaes I.L.F."/>
            <person name="Oliveira U."/>
            <person name="Santos F.R."/>
            <person name="Vidigal T.H.D.A."/>
            <person name="Brescovit A.D."/>
            <person name="Santos A.J."/>
        </authorList>
    </citation>
    <scope>NUCLEOTIDE SEQUENCE</scope>
    <source>
        <tissue evidence="1">Shoot tissue taken approximately 20 cm above the soil surface</tissue>
    </source>
</reference>
<reference evidence="1" key="2">
    <citation type="journal article" date="2015" name="Data Brief">
        <title>Shoot transcriptome of the giant reed, Arundo donax.</title>
        <authorList>
            <person name="Barrero R.A."/>
            <person name="Guerrero F.D."/>
            <person name="Moolhuijzen P."/>
            <person name="Goolsby J.A."/>
            <person name="Tidwell J."/>
            <person name="Bellgard S.E."/>
            <person name="Bellgard M.I."/>
        </authorList>
    </citation>
    <scope>NUCLEOTIDE SEQUENCE</scope>
    <source>
        <tissue evidence="1">Shoot tissue taken approximately 20 cm above the soil surface</tissue>
    </source>
</reference>
<protein>
    <submittedName>
        <fullName evidence="1">Uncharacterized protein</fullName>
    </submittedName>
</protein>
<organism evidence="1">
    <name type="scientific">Arundo donax</name>
    <name type="common">Giant reed</name>
    <name type="synonym">Donax arundinaceus</name>
    <dbReference type="NCBI Taxonomy" id="35708"/>
    <lineage>
        <taxon>Eukaryota</taxon>
        <taxon>Viridiplantae</taxon>
        <taxon>Streptophyta</taxon>
        <taxon>Embryophyta</taxon>
        <taxon>Tracheophyta</taxon>
        <taxon>Spermatophyta</taxon>
        <taxon>Magnoliopsida</taxon>
        <taxon>Liliopsida</taxon>
        <taxon>Poales</taxon>
        <taxon>Poaceae</taxon>
        <taxon>PACMAD clade</taxon>
        <taxon>Arundinoideae</taxon>
        <taxon>Arundineae</taxon>
        <taxon>Arundo</taxon>
    </lineage>
</organism>
<proteinExistence type="predicted"/>
<dbReference type="AlphaFoldDB" id="A0A0A9C3L8"/>